<feature type="transmembrane region" description="Helical" evidence="6">
    <location>
        <begin position="368"/>
        <end position="389"/>
    </location>
</feature>
<comment type="subcellular location">
    <subcellularLocation>
        <location evidence="1">Membrane</location>
        <topology evidence="1">Multi-pass membrane protein</topology>
    </subcellularLocation>
</comment>
<sequence length="445" mass="47530">MRVYKTATAALMLLLNGGGVADAFSAKLAKRYAAIHRTKSLTKSENRFGSGATTSEGRDSKDHQSSSTELEASTSESEVAEADSQHQEDTKEEAPTVKASIDATHVFVASTSGATRVVADTSVTSTSPTATKPTPTVLSCWKDLLGMTRPSNFMGVVIFHLLGTYLATAASNTGDLSFVSTLLKPSMCVVLVVLLLTSSTSMLVNDYYDARLGVDATKAHAKPLVTGQVPMAVAKQALNYLYAVTLLGAVIVPGIPARMSVVVGLMLTFWYTKHLKPITWLKNVVCACLIAFAPLTSGSAAIALQRGATVISPNAIMQVATLPASLIRCVSMLFFGFLGREIMMDINDTEDDRLHRVRTVPVKYGRRFASGVALASTSIMSVLVLIGPILGGINWRRLIFAVLGAGAMMKRVVDVVRTEGHDKDIVNNAIEEGHLTMMLLLASFI</sequence>
<keyword evidence="4 6" id="KW-0472">Membrane</keyword>
<evidence type="ECO:0000256" key="6">
    <source>
        <dbReference type="SAM" id="Phobius"/>
    </source>
</evidence>
<keyword evidence="3 6" id="KW-1133">Transmembrane helix</keyword>
<evidence type="ECO:0000256" key="5">
    <source>
        <dbReference type="SAM" id="MobiDB-lite"/>
    </source>
</evidence>
<dbReference type="EMBL" id="HBGK01038425">
    <property type="protein sequence ID" value="CAD9297381.1"/>
    <property type="molecule type" value="Transcribed_RNA"/>
</dbReference>
<dbReference type="InterPro" id="IPR050475">
    <property type="entry name" value="Prenyltransferase_related"/>
</dbReference>
<dbReference type="AlphaFoldDB" id="A0A7S1VGG1"/>
<dbReference type="Gene3D" id="1.10.357.140">
    <property type="entry name" value="UbiA prenyltransferase"/>
    <property type="match status" value="1"/>
</dbReference>
<evidence type="ECO:0000256" key="2">
    <source>
        <dbReference type="ARBA" id="ARBA00022692"/>
    </source>
</evidence>
<dbReference type="InterPro" id="IPR000537">
    <property type="entry name" value="UbiA_prenyltransferase"/>
</dbReference>
<feature type="compositionally biased region" description="Basic and acidic residues" evidence="5">
    <location>
        <begin position="83"/>
        <end position="95"/>
    </location>
</feature>
<keyword evidence="7" id="KW-0732">Signal</keyword>
<evidence type="ECO:0000256" key="1">
    <source>
        <dbReference type="ARBA" id="ARBA00004141"/>
    </source>
</evidence>
<feature type="transmembrane region" description="Helical" evidence="6">
    <location>
        <begin position="182"/>
        <end position="204"/>
    </location>
</feature>
<protein>
    <submittedName>
        <fullName evidence="8">Uncharacterized protein</fullName>
    </submittedName>
</protein>
<feature type="transmembrane region" description="Helical" evidence="6">
    <location>
        <begin position="316"/>
        <end position="338"/>
    </location>
</feature>
<dbReference type="Pfam" id="PF01040">
    <property type="entry name" value="UbiA"/>
    <property type="match status" value="1"/>
</dbReference>
<dbReference type="InterPro" id="IPR044878">
    <property type="entry name" value="UbiA_sf"/>
</dbReference>
<feature type="transmembrane region" description="Helical" evidence="6">
    <location>
        <begin position="240"/>
        <end position="272"/>
    </location>
</feature>
<name>A0A7S1VGG1_9STRA</name>
<feature type="region of interest" description="Disordered" evidence="5">
    <location>
        <begin position="44"/>
        <end position="96"/>
    </location>
</feature>
<evidence type="ECO:0000256" key="7">
    <source>
        <dbReference type="SAM" id="SignalP"/>
    </source>
</evidence>
<evidence type="ECO:0000256" key="4">
    <source>
        <dbReference type="ARBA" id="ARBA00023136"/>
    </source>
</evidence>
<proteinExistence type="predicted"/>
<feature type="signal peptide" evidence="7">
    <location>
        <begin position="1"/>
        <end position="21"/>
    </location>
</feature>
<evidence type="ECO:0000313" key="8">
    <source>
        <dbReference type="EMBL" id="CAD9297381.1"/>
    </source>
</evidence>
<evidence type="ECO:0000256" key="3">
    <source>
        <dbReference type="ARBA" id="ARBA00022989"/>
    </source>
</evidence>
<feature type="chain" id="PRO_5031040976" evidence="7">
    <location>
        <begin position="22"/>
        <end position="445"/>
    </location>
</feature>
<dbReference type="PANTHER" id="PTHR42723">
    <property type="entry name" value="CHLOROPHYLL SYNTHASE"/>
    <property type="match status" value="1"/>
</dbReference>
<accession>A0A7S1VGG1</accession>
<feature type="compositionally biased region" description="Low complexity" evidence="5">
    <location>
        <begin position="65"/>
        <end position="77"/>
    </location>
</feature>
<feature type="transmembrane region" description="Helical" evidence="6">
    <location>
        <begin position="284"/>
        <end position="304"/>
    </location>
</feature>
<reference evidence="8" key="1">
    <citation type="submission" date="2021-01" db="EMBL/GenBank/DDBJ databases">
        <authorList>
            <person name="Corre E."/>
            <person name="Pelletier E."/>
            <person name="Niang G."/>
            <person name="Scheremetjew M."/>
            <person name="Finn R."/>
            <person name="Kale V."/>
            <person name="Holt S."/>
            <person name="Cochrane G."/>
            <person name="Meng A."/>
            <person name="Brown T."/>
            <person name="Cohen L."/>
        </authorList>
    </citation>
    <scope>NUCLEOTIDE SEQUENCE</scope>
    <source>
        <strain evidence="8">CCMP 410</strain>
    </source>
</reference>
<dbReference type="GO" id="GO:0016765">
    <property type="term" value="F:transferase activity, transferring alkyl or aryl (other than methyl) groups"/>
    <property type="evidence" value="ECO:0007669"/>
    <property type="project" value="InterPro"/>
</dbReference>
<dbReference type="GO" id="GO:0016020">
    <property type="term" value="C:membrane"/>
    <property type="evidence" value="ECO:0007669"/>
    <property type="project" value="UniProtKB-SubCell"/>
</dbReference>
<gene>
    <name evidence="8" type="ORF">GOCE00092_LOCUS19943</name>
</gene>
<keyword evidence="2 6" id="KW-0812">Transmembrane</keyword>
<dbReference type="PANTHER" id="PTHR42723:SF1">
    <property type="entry name" value="CHLOROPHYLL SYNTHASE, CHLOROPLASTIC"/>
    <property type="match status" value="1"/>
</dbReference>
<dbReference type="Gene3D" id="1.20.120.1780">
    <property type="entry name" value="UbiA prenyltransferase"/>
    <property type="match status" value="1"/>
</dbReference>
<organism evidence="8">
    <name type="scientific">Grammatophora oceanica</name>
    <dbReference type="NCBI Taxonomy" id="210454"/>
    <lineage>
        <taxon>Eukaryota</taxon>
        <taxon>Sar</taxon>
        <taxon>Stramenopiles</taxon>
        <taxon>Ochrophyta</taxon>
        <taxon>Bacillariophyta</taxon>
        <taxon>Fragilariophyceae</taxon>
        <taxon>Fragilariophycidae</taxon>
        <taxon>Rhabdonematales</taxon>
        <taxon>Grammatophoraceae</taxon>
        <taxon>Grammatophora</taxon>
    </lineage>
</organism>